<feature type="compositionally biased region" description="Low complexity" evidence="13">
    <location>
        <begin position="268"/>
        <end position="277"/>
    </location>
</feature>
<feature type="domain" description="BZIP" evidence="14">
    <location>
        <begin position="325"/>
        <end position="388"/>
    </location>
</feature>
<dbReference type="SUPFAM" id="SSF57959">
    <property type="entry name" value="Leucine zipper domain"/>
    <property type="match status" value="1"/>
</dbReference>
<feature type="compositionally biased region" description="Low complexity" evidence="13">
    <location>
        <begin position="200"/>
        <end position="210"/>
    </location>
</feature>
<dbReference type="PROSITE" id="PS00036">
    <property type="entry name" value="BZIP_BASIC"/>
    <property type="match status" value="1"/>
</dbReference>
<feature type="region of interest" description="Disordered" evidence="13">
    <location>
        <begin position="263"/>
        <end position="288"/>
    </location>
</feature>
<keyword evidence="12" id="KW-0175">Coiled coil</keyword>
<evidence type="ECO:0000256" key="8">
    <source>
        <dbReference type="ARBA" id="ARBA00023159"/>
    </source>
</evidence>
<keyword evidence="4" id="KW-0678">Repressor</keyword>
<feature type="region of interest" description="Disordered" evidence="13">
    <location>
        <begin position="171"/>
        <end position="234"/>
    </location>
</feature>
<dbReference type="PANTHER" id="PTHR13044">
    <property type="entry name" value="ACTIVATING TRANSCRIPTION FACTOR ATF 4/5"/>
    <property type="match status" value="1"/>
</dbReference>
<keyword evidence="10" id="KW-0539">Nucleus</keyword>
<evidence type="ECO:0000256" key="13">
    <source>
        <dbReference type="SAM" id="MobiDB-lite"/>
    </source>
</evidence>
<dbReference type="Gene3D" id="1.20.5.170">
    <property type="match status" value="1"/>
</dbReference>
<protein>
    <recommendedName>
        <fullName evidence="3">Cyclic AMP-dependent transcription factor ATF-4</fullName>
    </recommendedName>
    <alternativeName>
        <fullName evidence="11">Activating transcription factor 4</fullName>
    </alternativeName>
</protein>
<dbReference type="FunFam" id="1.20.5.170:FF:000021">
    <property type="entry name" value="Cyclic AMP-dependent transcription factor ATF-4"/>
    <property type="match status" value="1"/>
</dbReference>
<evidence type="ECO:0000256" key="5">
    <source>
        <dbReference type="ARBA" id="ARBA00023015"/>
    </source>
</evidence>
<evidence type="ECO:0000313" key="15">
    <source>
        <dbReference type="Ensembl" id="ENSPKIP00000019346.1"/>
    </source>
</evidence>
<evidence type="ECO:0000256" key="6">
    <source>
        <dbReference type="ARBA" id="ARBA00023108"/>
    </source>
</evidence>
<dbReference type="PANTHER" id="PTHR13044:SF2">
    <property type="entry name" value="CYCLIC AMP-DEPENDENT TRANSCRIPTION FACTOR ATF-4"/>
    <property type="match status" value="1"/>
</dbReference>
<evidence type="ECO:0000256" key="11">
    <source>
        <dbReference type="ARBA" id="ARBA00032136"/>
    </source>
</evidence>
<reference evidence="15" key="2">
    <citation type="submission" date="2025-09" db="UniProtKB">
        <authorList>
            <consortium name="Ensembl"/>
        </authorList>
    </citation>
    <scope>IDENTIFICATION</scope>
</reference>
<keyword evidence="8" id="KW-0010">Activator</keyword>
<evidence type="ECO:0000256" key="4">
    <source>
        <dbReference type="ARBA" id="ARBA00022491"/>
    </source>
</evidence>
<feature type="coiled-coil region" evidence="12">
    <location>
        <begin position="343"/>
        <end position="401"/>
    </location>
</feature>
<dbReference type="AlphaFoldDB" id="A0A3B3RNN1"/>
<proteinExistence type="inferred from homology"/>
<evidence type="ECO:0000256" key="2">
    <source>
        <dbReference type="ARBA" id="ARBA00007163"/>
    </source>
</evidence>
<dbReference type="STRING" id="1676925.ENSPKIP00000019346"/>
<accession>A0A3B3RNN1</accession>
<dbReference type="GO" id="GO:0048511">
    <property type="term" value="P:rhythmic process"/>
    <property type="evidence" value="ECO:0007669"/>
    <property type="project" value="UniProtKB-KW"/>
</dbReference>
<name>A0A3B3RNN1_9TELE</name>
<dbReference type="GO" id="GO:0001228">
    <property type="term" value="F:DNA-binding transcription activator activity, RNA polymerase II-specific"/>
    <property type="evidence" value="ECO:0007669"/>
    <property type="project" value="TreeGrafter"/>
</dbReference>
<dbReference type="SMART" id="SM00338">
    <property type="entry name" value="BRLZ"/>
    <property type="match status" value="1"/>
</dbReference>
<reference evidence="15" key="1">
    <citation type="submission" date="2025-08" db="UniProtKB">
        <authorList>
            <consortium name="Ensembl"/>
        </authorList>
    </citation>
    <scope>IDENTIFICATION</scope>
</reference>
<gene>
    <name evidence="15" type="primary">ATF4</name>
</gene>
<keyword evidence="5" id="KW-0805">Transcription regulation</keyword>
<evidence type="ECO:0000259" key="14">
    <source>
        <dbReference type="PROSITE" id="PS50217"/>
    </source>
</evidence>
<evidence type="ECO:0000256" key="7">
    <source>
        <dbReference type="ARBA" id="ARBA00023125"/>
    </source>
</evidence>
<evidence type="ECO:0000256" key="12">
    <source>
        <dbReference type="SAM" id="Coils"/>
    </source>
</evidence>
<dbReference type="InterPro" id="IPR004827">
    <property type="entry name" value="bZIP"/>
</dbReference>
<organism evidence="15 16">
    <name type="scientific">Paramormyrops kingsleyae</name>
    <dbReference type="NCBI Taxonomy" id="1676925"/>
    <lineage>
        <taxon>Eukaryota</taxon>
        <taxon>Metazoa</taxon>
        <taxon>Chordata</taxon>
        <taxon>Craniata</taxon>
        <taxon>Vertebrata</taxon>
        <taxon>Euteleostomi</taxon>
        <taxon>Actinopterygii</taxon>
        <taxon>Neopterygii</taxon>
        <taxon>Teleostei</taxon>
        <taxon>Osteoglossocephala</taxon>
        <taxon>Osteoglossomorpha</taxon>
        <taxon>Osteoglossiformes</taxon>
        <taxon>Mormyridae</taxon>
        <taxon>Paramormyrops</taxon>
    </lineage>
</organism>
<dbReference type="Ensembl" id="ENSPKIT00000036193.1">
    <property type="protein sequence ID" value="ENSPKIP00000019346.1"/>
    <property type="gene ID" value="ENSPKIG00000004556.1"/>
</dbReference>
<dbReference type="PROSITE" id="PS50217">
    <property type="entry name" value="BZIP"/>
    <property type="match status" value="1"/>
</dbReference>
<evidence type="ECO:0000313" key="16">
    <source>
        <dbReference type="Proteomes" id="UP000261540"/>
    </source>
</evidence>
<dbReference type="Proteomes" id="UP000261540">
    <property type="component" value="Unplaced"/>
</dbReference>
<sequence>MSLSMEAGLEDVGALFSGSSFLMADPFGPLLDKYEEKPSLEGPISPLSFSYPDSTSSLHSLFPPSSPPSLLGNKAGDELLALSWLSEEILDAPVRANNGREDAFSGMDWMAEKIDFNEFDLDSLIGSCDSDESPSSPEDLLASLESEMDLDSLQFPSPTSQEELRLALPSISSLSPSQDEFDVKLEPASPAPSQSPSPTPSLTSTFTLELGSEVDVSEGEKLAPSEGGGTPQMVLSLPTPHIVLVLAPKEEEGVLDVVPVCSEDLSDGDSGVGSDTGSPEHSPCLSSPVLSISSLTTKPYSRPVPAVQSPVTAKVKSVSSPPKVVEKKLKKMEQNKTAATRYRQKKRVEHDTLNAECSELEKRNQELSEKADSLSKEIQYLKDLIEEVRAAKNRRNNVRKDAS</sequence>
<dbReference type="GO" id="GO:0000977">
    <property type="term" value="F:RNA polymerase II transcription regulatory region sequence-specific DNA binding"/>
    <property type="evidence" value="ECO:0007669"/>
    <property type="project" value="TreeGrafter"/>
</dbReference>
<dbReference type="GO" id="GO:1990589">
    <property type="term" value="C:ATF4-CREB1 transcription factor complex"/>
    <property type="evidence" value="ECO:0007669"/>
    <property type="project" value="TreeGrafter"/>
</dbReference>
<evidence type="ECO:0000256" key="1">
    <source>
        <dbReference type="ARBA" id="ARBA00004123"/>
    </source>
</evidence>
<dbReference type="Pfam" id="PF00170">
    <property type="entry name" value="bZIP_1"/>
    <property type="match status" value="1"/>
</dbReference>
<feature type="compositionally biased region" description="Pro residues" evidence="13">
    <location>
        <begin position="189"/>
        <end position="199"/>
    </location>
</feature>
<dbReference type="InterPro" id="IPR046347">
    <property type="entry name" value="bZIP_sf"/>
</dbReference>
<keyword evidence="16" id="KW-1185">Reference proteome</keyword>
<dbReference type="GO" id="GO:0042981">
    <property type="term" value="P:regulation of apoptotic process"/>
    <property type="evidence" value="ECO:0007669"/>
    <property type="project" value="UniProtKB-ARBA"/>
</dbReference>
<dbReference type="GO" id="GO:1990590">
    <property type="term" value="C:ATF1-ATF4 transcription factor complex"/>
    <property type="evidence" value="ECO:0007669"/>
    <property type="project" value="TreeGrafter"/>
</dbReference>
<dbReference type="GeneTree" id="ENSGT00530000063801"/>
<comment type="similarity">
    <text evidence="2">Belongs to the bZIP family.</text>
</comment>
<dbReference type="OrthoDB" id="5847285at2759"/>
<evidence type="ECO:0000256" key="10">
    <source>
        <dbReference type="ARBA" id="ARBA00023242"/>
    </source>
</evidence>
<comment type="subcellular location">
    <subcellularLocation>
        <location evidence="1">Nucleus</location>
    </subcellularLocation>
</comment>
<dbReference type="CDD" id="cd14692">
    <property type="entry name" value="bZIP_ATF4"/>
    <property type="match status" value="1"/>
</dbReference>
<keyword evidence="9" id="KW-0804">Transcription</keyword>
<evidence type="ECO:0000256" key="9">
    <source>
        <dbReference type="ARBA" id="ARBA00023163"/>
    </source>
</evidence>
<keyword evidence="6" id="KW-0090">Biological rhythms</keyword>
<evidence type="ECO:0000256" key="3">
    <source>
        <dbReference type="ARBA" id="ARBA00018846"/>
    </source>
</evidence>
<keyword evidence="7" id="KW-0238">DNA-binding</keyword>